<feature type="region of interest" description="Disordered" evidence="1">
    <location>
        <begin position="1"/>
        <end position="42"/>
    </location>
</feature>
<dbReference type="EMBL" id="QZEZ01000001">
    <property type="protein sequence ID" value="RJK98047.1"/>
    <property type="molecule type" value="Genomic_DNA"/>
</dbReference>
<dbReference type="Gene3D" id="3.40.50.300">
    <property type="entry name" value="P-loop containing nucleotide triphosphate hydrolases"/>
    <property type="match status" value="2"/>
</dbReference>
<keyword evidence="3" id="KW-1185">Reference proteome</keyword>
<dbReference type="InterPro" id="IPR027417">
    <property type="entry name" value="P-loop_NTPase"/>
</dbReference>
<keyword evidence="2" id="KW-0418">Kinase</keyword>
<dbReference type="OrthoDB" id="3192509at2"/>
<evidence type="ECO:0000256" key="1">
    <source>
        <dbReference type="SAM" id="MobiDB-lite"/>
    </source>
</evidence>
<protein>
    <submittedName>
        <fullName evidence="2">Nucleoside/nucleotide kinase family protein</fullName>
    </submittedName>
</protein>
<evidence type="ECO:0000313" key="2">
    <source>
        <dbReference type="EMBL" id="RJK98047.1"/>
    </source>
</evidence>
<reference evidence="2 3" key="1">
    <citation type="submission" date="2018-09" db="EMBL/GenBank/DDBJ databases">
        <title>YIM 75000 draft genome.</title>
        <authorList>
            <person name="Tang S."/>
            <person name="Feng Y."/>
        </authorList>
    </citation>
    <scope>NUCLEOTIDE SEQUENCE [LARGE SCALE GENOMIC DNA]</scope>
    <source>
        <strain evidence="2 3">YIM 75000</strain>
    </source>
</reference>
<feature type="region of interest" description="Disordered" evidence="1">
    <location>
        <begin position="64"/>
        <end position="103"/>
    </location>
</feature>
<accession>A0A3A3Z809</accession>
<organism evidence="2 3">
    <name type="scientific">Vallicoccus soli</name>
    <dbReference type="NCBI Taxonomy" id="2339232"/>
    <lineage>
        <taxon>Bacteria</taxon>
        <taxon>Bacillati</taxon>
        <taxon>Actinomycetota</taxon>
        <taxon>Actinomycetes</taxon>
        <taxon>Motilibacterales</taxon>
        <taxon>Vallicoccaceae</taxon>
        <taxon>Vallicoccus</taxon>
    </lineage>
</organism>
<keyword evidence="2" id="KW-0808">Transferase</keyword>
<gene>
    <name evidence="2" type="ORF">D5H78_03665</name>
</gene>
<dbReference type="SUPFAM" id="SSF52540">
    <property type="entry name" value="P-loop containing nucleoside triphosphate hydrolases"/>
    <property type="match status" value="1"/>
</dbReference>
<dbReference type="Proteomes" id="UP000265614">
    <property type="component" value="Unassembled WGS sequence"/>
</dbReference>
<feature type="compositionally biased region" description="Basic residues" evidence="1">
    <location>
        <begin position="81"/>
        <end position="99"/>
    </location>
</feature>
<dbReference type="PANTHER" id="PTHR10285">
    <property type="entry name" value="URIDINE KINASE"/>
    <property type="match status" value="1"/>
</dbReference>
<sequence length="322" mass="34964">MIAAGVGRRGRAGAGPRCRRRRPRRREPPGLPRLRAPRPRRVLPRTVRRAVHRARDLRVVLLRGRGTGPVQRPRRVAQPLGRRRGPRPPRPLVHGRPHRGGAAPVTELAPLLDRARSLVRGGGRAVLGITGSPGAGKTTLAEALVRALAAAPPEGLGPDGVAHVPMDGFHLADVELDRLGRRERKGAPDTFDAAGYVALVERLRRDADEVVYAPAFERTLEQPVAGSIPVPPAARLVVTEGNYLLLDEGDWPRVRPHLDEVWFCEVPAQERVRRLVGRHTAFGKAPDAAEAWVATVDESNAALVEATRARADLLVPTGTPYA</sequence>
<comment type="caution">
    <text evidence="2">The sequence shown here is derived from an EMBL/GenBank/DDBJ whole genome shotgun (WGS) entry which is preliminary data.</text>
</comment>
<dbReference type="GO" id="GO:0016301">
    <property type="term" value="F:kinase activity"/>
    <property type="evidence" value="ECO:0007669"/>
    <property type="project" value="UniProtKB-KW"/>
</dbReference>
<evidence type="ECO:0000313" key="3">
    <source>
        <dbReference type="Proteomes" id="UP000265614"/>
    </source>
</evidence>
<name>A0A3A3Z809_9ACTN</name>
<dbReference type="AlphaFoldDB" id="A0A3A3Z809"/>
<dbReference type="NCBIfam" id="NF006743">
    <property type="entry name" value="PRK09270.1-2"/>
    <property type="match status" value="1"/>
</dbReference>
<proteinExistence type="predicted"/>